<dbReference type="Proteomes" id="UP001066276">
    <property type="component" value="Chromosome 8"/>
</dbReference>
<feature type="compositionally biased region" description="Basic and acidic residues" evidence="1">
    <location>
        <begin position="38"/>
        <end position="51"/>
    </location>
</feature>
<evidence type="ECO:0000313" key="3">
    <source>
        <dbReference type="Proteomes" id="UP001066276"/>
    </source>
</evidence>
<keyword evidence="3" id="KW-1185">Reference proteome</keyword>
<comment type="caution">
    <text evidence="2">The sequence shown here is derived from an EMBL/GenBank/DDBJ whole genome shotgun (WGS) entry which is preliminary data.</text>
</comment>
<reference evidence="2" key="1">
    <citation type="journal article" date="2022" name="bioRxiv">
        <title>Sequencing and chromosome-scale assembly of the giantPleurodeles waltlgenome.</title>
        <authorList>
            <person name="Brown T."/>
            <person name="Elewa A."/>
            <person name="Iarovenko S."/>
            <person name="Subramanian E."/>
            <person name="Araus A.J."/>
            <person name="Petzold A."/>
            <person name="Susuki M."/>
            <person name="Suzuki K.-i.T."/>
            <person name="Hayashi T."/>
            <person name="Toyoda A."/>
            <person name="Oliveira C."/>
            <person name="Osipova E."/>
            <person name="Leigh N.D."/>
            <person name="Simon A."/>
            <person name="Yun M.H."/>
        </authorList>
    </citation>
    <scope>NUCLEOTIDE SEQUENCE</scope>
    <source>
        <strain evidence="2">20211129_DDA</strain>
        <tissue evidence="2">Liver</tissue>
    </source>
</reference>
<evidence type="ECO:0000256" key="1">
    <source>
        <dbReference type="SAM" id="MobiDB-lite"/>
    </source>
</evidence>
<feature type="region of interest" description="Disordered" evidence="1">
    <location>
        <begin position="1"/>
        <end position="84"/>
    </location>
</feature>
<dbReference type="EMBL" id="JANPWB010000012">
    <property type="protein sequence ID" value="KAJ1118637.1"/>
    <property type="molecule type" value="Genomic_DNA"/>
</dbReference>
<feature type="compositionally biased region" description="Basic and acidic residues" evidence="1">
    <location>
        <begin position="12"/>
        <end position="26"/>
    </location>
</feature>
<name>A0AAV7NV69_PLEWA</name>
<gene>
    <name evidence="2" type="ORF">NDU88_006826</name>
</gene>
<dbReference type="AlphaFoldDB" id="A0AAV7NV69"/>
<proteinExistence type="predicted"/>
<protein>
    <submittedName>
        <fullName evidence="2">Uncharacterized protein</fullName>
    </submittedName>
</protein>
<feature type="compositionally biased region" description="Acidic residues" evidence="1">
    <location>
        <begin position="1"/>
        <end position="11"/>
    </location>
</feature>
<sequence>MNKEEDVDNEGGAEKEGDTDNSRDGDAEANEDCIQLSEQKEGNRRDEHNGEPWRPTAVNTTLEHISRPLGERRCIEASHVPGGT</sequence>
<evidence type="ECO:0000313" key="2">
    <source>
        <dbReference type="EMBL" id="KAJ1118637.1"/>
    </source>
</evidence>
<feature type="compositionally biased region" description="Basic and acidic residues" evidence="1">
    <location>
        <begin position="64"/>
        <end position="76"/>
    </location>
</feature>
<accession>A0AAV7NV69</accession>
<organism evidence="2 3">
    <name type="scientific">Pleurodeles waltl</name>
    <name type="common">Iberian ribbed newt</name>
    <dbReference type="NCBI Taxonomy" id="8319"/>
    <lineage>
        <taxon>Eukaryota</taxon>
        <taxon>Metazoa</taxon>
        <taxon>Chordata</taxon>
        <taxon>Craniata</taxon>
        <taxon>Vertebrata</taxon>
        <taxon>Euteleostomi</taxon>
        <taxon>Amphibia</taxon>
        <taxon>Batrachia</taxon>
        <taxon>Caudata</taxon>
        <taxon>Salamandroidea</taxon>
        <taxon>Salamandridae</taxon>
        <taxon>Pleurodelinae</taxon>
        <taxon>Pleurodeles</taxon>
    </lineage>
</organism>